<proteinExistence type="predicted"/>
<keyword evidence="2" id="KW-1185">Reference proteome</keyword>
<name>W2RQ66_CYPE1</name>
<reference evidence="1 2" key="1">
    <citation type="submission" date="2013-03" db="EMBL/GenBank/DDBJ databases">
        <title>The Genome Sequence of Phialophora europaea CBS 101466.</title>
        <authorList>
            <consortium name="The Broad Institute Genomics Platform"/>
            <person name="Cuomo C."/>
            <person name="de Hoog S."/>
            <person name="Gorbushina A."/>
            <person name="Walker B."/>
            <person name="Young S.K."/>
            <person name="Zeng Q."/>
            <person name="Gargeya S."/>
            <person name="Fitzgerald M."/>
            <person name="Haas B."/>
            <person name="Abouelleil A."/>
            <person name="Allen A.W."/>
            <person name="Alvarado L."/>
            <person name="Arachchi H.M."/>
            <person name="Berlin A.M."/>
            <person name="Chapman S.B."/>
            <person name="Gainer-Dewar J."/>
            <person name="Goldberg J."/>
            <person name="Griggs A."/>
            <person name="Gujja S."/>
            <person name="Hansen M."/>
            <person name="Howarth C."/>
            <person name="Imamovic A."/>
            <person name="Ireland A."/>
            <person name="Larimer J."/>
            <person name="McCowan C."/>
            <person name="Murphy C."/>
            <person name="Pearson M."/>
            <person name="Poon T.W."/>
            <person name="Priest M."/>
            <person name="Roberts A."/>
            <person name="Saif S."/>
            <person name="Shea T."/>
            <person name="Sisk P."/>
            <person name="Sykes S."/>
            <person name="Wortman J."/>
            <person name="Nusbaum C."/>
            <person name="Birren B."/>
        </authorList>
    </citation>
    <scope>NUCLEOTIDE SEQUENCE [LARGE SCALE GENOMIC DNA]</scope>
    <source>
        <strain evidence="1 2">CBS 101466</strain>
    </source>
</reference>
<gene>
    <name evidence="1" type="ORF">HMPREF1541_07482</name>
</gene>
<organism evidence="1 2">
    <name type="scientific">Cyphellophora europaea (strain CBS 101466)</name>
    <name type="common">Phialophora europaea</name>
    <dbReference type="NCBI Taxonomy" id="1220924"/>
    <lineage>
        <taxon>Eukaryota</taxon>
        <taxon>Fungi</taxon>
        <taxon>Dikarya</taxon>
        <taxon>Ascomycota</taxon>
        <taxon>Pezizomycotina</taxon>
        <taxon>Eurotiomycetes</taxon>
        <taxon>Chaetothyriomycetidae</taxon>
        <taxon>Chaetothyriales</taxon>
        <taxon>Cyphellophoraceae</taxon>
        <taxon>Cyphellophora</taxon>
    </lineage>
</organism>
<dbReference type="RefSeq" id="XP_008720028.1">
    <property type="nucleotide sequence ID" value="XM_008721806.1"/>
</dbReference>
<dbReference type="GeneID" id="19974821"/>
<dbReference type="HOGENOM" id="CLU_1570590_0_0_1"/>
<dbReference type="VEuPathDB" id="FungiDB:HMPREF1541_07482"/>
<dbReference type="Proteomes" id="UP000030752">
    <property type="component" value="Unassembled WGS sequence"/>
</dbReference>
<accession>W2RQ66</accession>
<sequence length="170" mass="18679">MALTIPSPEKLKEKCRTALEALGYEDKTVDPAYDVGNLVVAPSIPASESPTYYFVVGSGVYVSKDCGDRCNMHAVIDVGYSCPCFNADNWVYITEDSGLGHLLEWFVGATLGIAKGSVEFPVTIHDLRLGFVRACWCYRLVNKDGPEVEEKELKSIVSRVVRRVKIGGVE</sequence>
<evidence type="ECO:0000313" key="1">
    <source>
        <dbReference type="EMBL" id="ETN37859.1"/>
    </source>
</evidence>
<dbReference type="AlphaFoldDB" id="W2RQ66"/>
<evidence type="ECO:0000313" key="2">
    <source>
        <dbReference type="Proteomes" id="UP000030752"/>
    </source>
</evidence>
<dbReference type="EMBL" id="KB822723">
    <property type="protein sequence ID" value="ETN37859.1"/>
    <property type="molecule type" value="Genomic_DNA"/>
</dbReference>
<dbReference type="InParanoid" id="W2RQ66"/>
<protein>
    <submittedName>
        <fullName evidence="1">Uncharacterized protein</fullName>
    </submittedName>
</protein>